<sequence>MASNDSVKEIGFNGLNLTAKGRQWETDLRKFPPCNFHQVYEYLVKRTKIYGDLVMKDDSYKKMKSCQFFQEGHNKSYEKAHGHGLVWVKSKVIASMKHKLYRVIIVCKENGDIFYGACECPAG</sequence>
<organism evidence="1 2">
    <name type="scientific">Mytilus galloprovincialis</name>
    <name type="common">Mediterranean mussel</name>
    <dbReference type="NCBI Taxonomy" id="29158"/>
    <lineage>
        <taxon>Eukaryota</taxon>
        <taxon>Metazoa</taxon>
        <taxon>Spiralia</taxon>
        <taxon>Lophotrochozoa</taxon>
        <taxon>Mollusca</taxon>
        <taxon>Bivalvia</taxon>
        <taxon>Autobranchia</taxon>
        <taxon>Pteriomorphia</taxon>
        <taxon>Mytilida</taxon>
        <taxon>Mytiloidea</taxon>
        <taxon>Mytilidae</taxon>
        <taxon>Mytilinae</taxon>
        <taxon>Mytilus</taxon>
    </lineage>
</organism>
<comment type="caution">
    <text evidence="1">The sequence shown here is derived from an EMBL/GenBank/DDBJ whole genome shotgun (WGS) entry which is preliminary data.</text>
</comment>
<accession>A0A8B6E208</accession>
<dbReference type="OrthoDB" id="6152909at2759"/>
<name>A0A8B6E208_MYTGA</name>
<dbReference type="Proteomes" id="UP000596742">
    <property type="component" value="Unassembled WGS sequence"/>
</dbReference>
<dbReference type="EMBL" id="UYJE01004506">
    <property type="protein sequence ID" value="VDI28477.1"/>
    <property type="molecule type" value="Genomic_DNA"/>
</dbReference>
<protein>
    <submittedName>
        <fullName evidence="1">Uncharacterized protein</fullName>
    </submittedName>
</protein>
<dbReference type="AlphaFoldDB" id="A0A8B6E208"/>
<reference evidence="1" key="1">
    <citation type="submission" date="2018-11" db="EMBL/GenBank/DDBJ databases">
        <authorList>
            <person name="Alioto T."/>
            <person name="Alioto T."/>
        </authorList>
    </citation>
    <scope>NUCLEOTIDE SEQUENCE</scope>
</reference>
<dbReference type="PANTHER" id="PTHR47526">
    <property type="entry name" value="ATP-DEPENDENT DNA HELICASE"/>
    <property type="match status" value="1"/>
</dbReference>
<keyword evidence="2" id="KW-1185">Reference proteome</keyword>
<evidence type="ECO:0000313" key="2">
    <source>
        <dbReference type="Proteomes" id="UP000596742"/>
    </source>
</evidence>
<proteinExistence type="predicted"/>
<evidence type="ECO:0000313" key="1">
    <source>
        <dbReference type="EMBL" id="VDI28477.1"/>
    </source>
</evidence>
<gene>
    <name evidence="1" type="ORF">MGAL_10B082276</name>
</gene>